<evidence type="ECO:0000256" key="1">
    <source>
        <dbReference type="SAM" id="MobiDB-lite"/>
    </source>
</evidence>
<evidence type="ECO:0000313" key="2">
    <source>
        <dbReference type="EMBL" id="OLP98152.1"/>
    </source>
</evidence>
<feature type="region of interest" description="Disordered" evidence="1">
    <location>
        <begin position="387"/>
        <end position="424"/>
    </location>
</feature>
<feature type="region of interest" description="Disordered" evidence="1">
    <location>
        <begin position="498"/>
        <end position="602"/>
    </location>
</feature>
<dbReference type="EMBL" id="LSRX01000406">
    <property type="protein sequence ID" value="OLP98152.1"/>
    <property type="molecule type" value="Genomic_DNA"/>
</dbReference>
<feature type="region of interest" description="Disordered" evidence="1">
    <location>
        <begin position="310"/>
        <end position="350"/>
    </location>
</feature>
<keyword evidence="3" id="KW-1185">Reference proteome</keyword>
<proteinExistence type="predicted"/>
<evidence type="ECO:0000313" key="3">
    <source>
        <dbReference type="Proteomes" id="UP000186817"/>
    </source>
</evidence>
<reference evidence="2 3" key="1">
    <citation type="submission" date="2016-02" db="EMBL/GenBank/DDBJ databases">
        <title>Genome analysis of coral dinoflagellate symbionts highlights evolutionary adaptations to a symbiotic lifestyle.</title>
        <authorList>
            <person name="Aranda M."/>
            <person name="Li Y."/>
            <person name="Liew Y.J."/>
            <person name="Baumgarten S."/>
            <person name="Simakov O."/>
            <person name="Wilson M."/>
            <person name="Piel J."/>
            <person name="Ashoor H."/>
            <person name="Bougouffa S."/>
            <person name="Bajic V.B."/>
            <person name="Ryu T."/>
            <person name="Ravasi T."/>
            <person name="Bayer T."/>
            <person name="Micklem G."/>
            <person name="Kim H."/>
            <person name="Bhak J."/>
            <person name="Lajeunesse T.C."/>
            <person name="Voolstra C.R."/>
        </authorList>
    </citation>
    <scope>NUCLEOTIDE SEQUENCE [LARGE SCALE GENOMIC DNA]</scope>
    <source>
        <strain evidence="2 3">CCMP2467</strain>
    </source>
</reference>
<feature type="compositionally biased region" description="Pro residues" evidence="1">
    <location>
        <begin position="558"/>
        <end position="568"/>
    </location>
</feature>
<gene>
    <name evidence="2" type="ORF">AK812_SmicGene19412</name>
</gene>
<feature type="compositionally biased region" description="Basic and acidic residues" evidence="1">
    <location>
        <begin position="339"/>
        <end position="350"/>
    </location>
</feature>
<comment type="caution">
    <text evidence="2">The sequence shown here is derived from an EMBL/GenBank/DDBJ whole genome shotgun (WGS) entry which is preliminary data.</text>
</comment>
<dbReference type="OrthoDB" id="449053at2759"/>
<dbReference type="AlphaFoldDB" id="A0A1Q9DSK0"/>
<organism evidence="2 3">
    <name type="scientific">Symbiodinium microadriaticum</name>
    <name type="common">Dinoflagellate</name>
    <name type="synonym">Zooxanthella microadriatica</name>
    <dbReference type="NCBI Taxonomy" id="2951"/>
    <lineage>
        <taxon>Eukaryota</taxon>
        <taxon>Sar</taxon>
        <taxon>Alveolata</taxon>
        <taxon>Dinophyceae</taxon>
        <taxon>Suessiales</taxon>
        <taxon>Symbiodiniaceae</taxon>
        <taxon>Symbiodinium</taxon>
    </lineage>
</organism>
<dbReference type="Proteomes" id="UP000186817">
    <property type="component" value="Unassembled WGS sequence"/>
</dbReference>
<accession>A0A1Q9DSK0</accession>
<feature type="compositionally biased region" description="Basic and acidic residues" evidence="1">
    <location>
        <begin position="317"/>
        <end position="331"/>
    </location>
</feature>
<name>A0A1Q9DSK0_SYMMI</name>
<feature type="compositionally biased region" description="Basic and acidic residues" evidence="1">
    <location>
        <begin position="414"/>
        <end position="424"/>
    </location>
</feature>
<sequence>MALNDFWRSALALAVSVVWLRVPPVSELRPLKDLIVHLVGWLVVTWAGVDSNFRNLGAALDRYETLVTPILRLLLDYRRDEAMTLIRFFDQSYVDPAVANTQDRPCLTPVNILPSAQCFEGLEVLQAACPCNGWDWLRDGVPSGKNIGMFCTPAEECPIIHEVFLDQVQYFSYNASEAEACFSAASTQQAKGWGNPEDDECLPKLPVTGCPGAPVALSQSVTAALSTSVALLLISVRGSSGSSTLAAMEDEEDAGFVPPSAKVPLPSFPVEEAPSSGVQRTWPEHLDRKVEGVRCRRFLCRAFQSRRRRPVVSSEPESVKKDKVKEGGKAEKKSKKEKKKGESKGKKDKSDKALVLKEMAARLLNWALKKTMAARYADIRDFGPDNWGLREVPGRSSSSTDSAELRKKRKREAKQRQAEAQKRKAREYLVMRGLKTKDGQFTEQVTNFECSFREGRCYYQPALGCRLSEDPPGLLFSTACKGETGFCGIPLDRGPGYHHPEKLLPGPPLRHEGPSQVPAALQDLGPGAPSTIPPEPAPSFAGQMLSWFRPANPQPGAAVPPQPPPPPASTLAPGRPQGPPLQTLAPQRKVCPPPSTLAPVCG</sequence>
<protein>
    <submittedName>
        <fullName evidence="2">Uncharacterized protein</fullName>
    </submittedName>
</protein>